<protein>
    <recommendedName>
        <fullName evidence="4">Dirigent protein</fullName>
    </recommendedName>
</protein>
<dbReference type="InterPro" id="IPR004265">
    <property type="entry name" value="Dirigent"/>
</dbReference>
<dbReference type="PANTHER" id="PTHR21495">
    <property type="entry name" value="NUCLEOPORIN-RELATED"/>
    <property type="match status" value="1"/>
</dbReference>
<reference evidence="5 6" key="1">
    <citation type="submission" date="2024-04" db="EMBL/GenBank/DDBJ databases">
        <title>The reference genome of an endangered Asteraceae, Deinandra increscens subsp. villosa, native to the Central Coast of California.</title>
        <authorList>
            <person name="Guilliams M."/>
            <person name="Hasenstab-Lehman K."/>
            <person name="Meyer R."/>
            <person name="Mcevoy S."/>
        </authorList>
    </citation>
    <scope>NUCLEOTIDE SEQUENCE [LARGE SCALE GENOMIC DNA]</scope>
    <source>
        <tissue evidence="5">Leaf</tissue>
    </source>
</reference>
<evidence type="ECO:0000313" key="6">
    <source>
        <dbReference type="Proteomes" id="UP001408789"/>
    </source>
</evidence>
<feature type="signal peptide" evidence="4">
    <location>
        <begin position="1"/>
        <end position="27"/>
    </location>
</feature>
<evidence type="ECO:0000256" key="2">
    <source>
        <dbReference type="ARBA" id="ARBA00011738"/>
    </source>
</evidence>
<dbReference type="Proteomes" id="UP001408789">
    <property type="component" value="Unassembled WGS sequence"/>
</dbReference>
<proteinExistence type="inferred from homology"/>
<organism evidence="5 6">
    <name type="scientific">Deinandra increscens subsp. villosa</name>
    <dbReference type="NCBI Taxonomy" id="3103831"/>
    <lineage>
        <taxon>Eukaryota</taxon>
        <taxon>Viridiplantae</taxon>
        <taxon>Streptophyta</taxon>
        <taxon>Embryophyta</taxon>
        <taxon>Tracheophyta</taxon>
        <taxon>Spermatophyta</taxon>
        <taxon>Magnoliopsida</taxon>
        <taxon>eudicotyledons</taxon>
        <taxon>Gunneridae</taxon>
        <taxon>Pentapetalae</taxon>
        <taxon>asterids</taxon>
        <taxon>campanulids</taxon>
        <taxon>Asterales</taxon>
        <taxon>Asteraceae</taxon>
        <taxon>Asteroideae</taxon>
        <taxon>Heliantheae alliance</taxon>
        <taxon>Madieae</taxon>
        <taxon>Madiinae</taxon>
        <taxon>Deinandra</taxon>
    </lineage>
</organism>
<dbReference type="GO" id="GO:0009699">
    <property type="term" value="P:phenylpropanoid biosynthetic process"/>
    <property type="evidence" value="ECO:0007669"/>
    <property type="project" value="UniProtKB-ARBA"/>
</dbReference>
<comment type="similarity">
    <text evidence="1 4">Belongs to the plant dirigent protein family.</text>
</comment>
<accession>A0AAP0D216</accession>
<dbReference type="Gene3D" id="2.40.480.10">
    <property type="entry name" value="Allene oxide cyclase-like"/>
    <property type="match status" value="1"/>
</dbReference>
<evidence type="ECO:0000256" key="4">
    <source>
        <dbReference type="RuleBase" id="RU363099"/>
    </source>
</evidence>
<sequence>MSNKSTMETMIFAWLLVILTTTSPVKGKYYSGSHKIDVPTTITETHLHFFLHDTLSGDNPSSVLVTKPNRTTAQENNNIVPFGAVFAFDDPLTEGPDPNSKVIGNARGLYASISRGPDLTLLFNGDLEFTSGEFNGSSIVVVCRDPLVLVKEMAVVGGRGKFKLAKGFVLNNAVYFNTTNGDAILEWHVTVFHV</sequence>
<comment type="subunit">
    <text evidence="2 4">Homodimer.</text>
</comment>
<dbReference type="GO" id="GO:0048046">
    <property type="term" value="C:apoplast"/>
    <property type="evidence" value="ECO:0007669"/>
    <property type="project" value="UniProtKB-SubCell"/>
</dbReference>
<comment type="subcellular location">
    <subcellularLocation>
        <location evidence="4">Secreted</location>
        <location evidence="4">Extracellular space</location>
        <location evidence="4">Apoplast</location>
    </subcellularLocation>
</comment>
<keyword evidence="3 4" id="KW-0964">Secreted</keyword>
<feature type="chain" id="PRO_5042663457" description="Dirigent protein" evidence="4">
    <location>
        <begin position="28"/>
        <end position="194"/>
    </location>
</feature>
<keyword evidence="4" id="KW-0732">Signal</keyword>
<keyword evidence="4" id="KW-0052">Apoplast</keyword>
<name>A0AAP0D216_9ASTR</name>
<keyword evidence="6" id="KW-1185">Reference proteome</keyword>
<comment type="function">
    <text evidence="4">Dirigent proteins impart stereoselectivity on the phenoxy radical-coupling reaction, yielding optically active lignans from two molecules of coniferyl alcohol in the biosynthesis of lignans, flavonolignans, and alkaloids and thus plays a central role in plant secondary metabolism.</text>
</comment>
<dbReference type="Pfam" id="PF03018">
    <property type="entry name" value="Dirigent"/>
    <property type="match status" value="1"/>
</dbReference>
<evidence type="ECO:0000256" key="1">
    <source>
        <dbReference type="ARBA" id="ARBA00010746"/>
    </source>
</evidence>
<dbReference type="InterPro" id="IPR044859">
    <property type="entry name" value="Allene_oxi_cyc_Dirigent"/>
</dbReference>
<dbReference type="EMBL" id="JBCNJP010000017">
    <property type="protein sequence ID" value="KAK9064687.1"/>
    <property type="molecule type" value="Genomic_DNA"/>
</dbReference>
<comment type="caution">
    <text evidence="5">The sequence shown here is derived from an EMBL/GenBank/DDBJ whole genome shotgun (WGS) entry which is preliminary data.</text>
</comment>
<evidence type="ECO:0000313" key="5">
    <source>
        <dbReference type="EMBL" id="KAK9064687.1"/>
    </source>
</evidence>
<dbReference type="AlphaFoldDB" id="A0AAP0D216"/>
<gene>
    <name evidence="5" type="ORF">SSX86_016069</name>
</gene>
<evidence type="ECO:0000256" key="3">
    <source>
        <dbReference type="ARBA" id="ARBA00022525"/>
    </source>
</evidence>